<protein>
    <submittedName>
        <fullName evidence="1">Uncharacterized protein</fullName>
    </submittedName>
</protein>
<reference evidence="1" key="1">
    <citation type="submission" date="2024-07" db="EMBL/GenBank/DDBJ databases">
        <authorList>
            <person name="Yu S.T."/>
        </authorList>
    </citation>
    <scope>NUCLEOTIDE SEQUENCE</scope>
    <source>
        <strain evidence="1">R11</strain>
    </source>
</reference>
<proteinExistence type="predicted"/>
<dbReference type="RefSeq" id="WP_369274230.1">
    <property type="nucleotide sequence ID" value="NZ_CP163432.1"/>
</dbReference>
<dbReference type="EMBL" id="CP163432">
    <property type="protein sequence ID" value="XDQ14251.1"/>
    <property type="molecule type" value="Genomic_DNA"/>
</dbReference>
<dbReference type="AlphaFoldDB" id="A0AB39N727"/>
<gene>
    <name evidence="1" type="ORF">AB5J55_33730</name>
</gene>
<sequence>MSGTVPGLPVPDGTDLLQILWCPFMDHDDDIPAIHVRWRRADQVTALLSPPPEPPVIELDDYWPAPCVLHPEQVTEYPAPPSCLPQ</sequence>
<organism evidence="1">
    <name type="scientific">Streptomyces sp. R11</name>
    <dbReference type="NCBI Taxonomy" id="3238625"/>
    <lineage>
        <taxon>Bacteria</taxon>
        <taxon>Bacillati</taxon>
        <taxon>Actinomycetota</taxon>
        <taxon>Actinomycetes</taxon>
        <taxon>Kitasatosporales</taxon>
        <taxon>Streptomycetaceae</taxon>
        <taxon>Streptomyces</taxon>
    </lineage>
</organism>
<name>A0AB39N727_9ACTN</name>
<evidence type="ECO:0000313" key="1">
    <source>
        <dbReference type="EMBL" id="XDQ14251.1"/>
    </source>
</evidence>
<accession>A0AB39N727</accession>